<dbReference type="EMBL" id="PXYT01000145">
    <property type="protein sequence ID" value="PSR21089.1"/>
    <property type="molecule type" value="Genomic_DNA"/>
</dbReference>
<dbReference type="Proteomes" id="UP000242699">
    <property type="component" value="Unassembled WGS sequence"/>
</dbReference>
<evidence type="ECO:0000313" key="2">
    <source>
        <dbReference type="Proteomes" id="UP000242699"/>
    </source>
</evidence>
<name>A0A2T2WFT3_9FIRM</name>
<accession>A0A2T2WFT3</accession>
<gene>
    <name evidence="1" type="ORF">C7B43_21505</name>
</gene>
<proteinExistence type="predicted"/>
<dbReference type="AlphaFoldDB" id="A0A2T2WFT3"/>
<comment type="caution">
    <text evidence="1">The sequence shown here is derived from an EMBL/GenBank/DDBJ whole genome shotgun (WGS) entry which is preliminary data.</text>
</comment>
<protein>
    <submittedName>
        <fullName evidence="1">Uncharacterized protein</fullName>
    </submittedName>
</protein>
<reference evidence="1 2" key="1">
    <citation type="journal article" date="2014" name="BMC Genomics">
        <title>Comparison of environmental and isolate Sulfobacillus genomes reveals diverse carbon, sulfur, nitrogen, and hydrogen metabolisms.</title>
        <authorList>
            <person name="Justice N.B."/>
            <person name="Norman A."/>
            <person name="Brown C.T."/>
            <person name="Singh A."/>
            <person name="Thomas B.C."/>
            <person name="Banfield J.F."/>
        </authorList>
    </citation>
    <scope>NUCLEOTIDE SEQUENCE [LARGE SCALE GENOMIC DNA]</scope>
    <source>
        <strain evidence="1">AMDSBA1</strain>
    </source>
</reference>
<organism evidence="1 2">
    <name type="scientific">Sulfobacillus benefaciens</name>
    <dbReference type="NCBI Taxonomy" id="453960"/>
    <lineage>
        <taxon>Bacteria</taxon>
        <taxon>Bacillati</taxon>
        <taxon>Bacillota</taxon>
        <taxon>Clostridia</taxon>
        <taxon>Eubacteriales</taxon>
        <taxon>Clostridiales Family XVII. Incertae Sedis</taxon>
        <taxon>Sulfobacillus</taxon>
    </lineage>
</organism>
<evidence type="ECO:0000313" key="1">
    <source>
        <dbReference type="EMBL" id="PSR21089.1"/>
    </source>
</evidence>
<sequence>MAGILESAMLWRGYNTLDPNNSYYTLAGNGNGAGLTFTQPVNRVMVTNYGNVAINVKFGESASNTNYDIVLTPKMGLAISANFAQIGLWAPENVVVGVYGLREDNTAI</sequence>